<organism evidence="2">
    <name type="scientific">Amphimedon queenslandica</name>
    <name type="common">Sponge</name>
    <dbReference type="NCBI Taxonomy" id="400682"/>
    <lineage>
        <taxon>Eukaryota</taxon>
        <taxon>Metazoa</taxon>
        <taxon>Porifera</taxon>
        <taxon>Demospongiae</taxon>
        <taxon>Heteroscleromorpha</taxon>
        <taxon>Haplosclerida</taxon>
        <taxon>Niphatidae</taxon>
        <taxon>Amphimedon</taxon>
    </lineage>
</organism>
<reference evidence="2" key="1">
    <citation type="submission" date="2017-05" db="UniProtKB">
        <authorList>
            <consortium name="EnsemblMetazoa"/>
        </authorList>
    </citation>
    <scope>IDENTIFICATION</scope>
</reference>
<name>A0A1X7SUU2_AMPQE</name>
<feature type="compositionally biased region" description="Basic and acidic residues" evidence="1">
    <location>
        <begin position="27"/>
        <end position="72"/>
    </location>
</feature>
<protein>
    <submittedName>
        <fullName evidence="2">Uncharacterized protein</fullName>
    </submittedName>
</protein>
<accession>A0A1X7SUU2</accession>
<proteinExistence type="predicted"/>
<dbReference type="AlphaFoldDB" id="A0A1X7SUU2"/>
<feature type="region of interest" description="Disordered" evidence="1">
    <location>
        <begin position="16"/>
        <end position="72"/>
    </location>
</feature>
<sequence>MLIQALTTRDHSVLVGGVCKSDTAPVDGDRQTDRQKDRQTDRGREGGREGGKERGRETDRQTETERGKFRDS</sequence>
<evidence type="ECO:0000313" key="2">
    <source>
        <dbReference type="EnsemblMetazoa" id="Aqu2.1.05912_001"/>
    </source>
</evidence>
<dbReference type="EnsemblMetazoa" id="Aqu2.1.05912_001">
    <property type="protein sequence ID" value="Aqu2.1.05912_001"/>
    <property type="gene ID" value="Aqu2.1.05912"/>
</dbReference>
<dbReference type="InParanoid" id="A0A1X7SUU2"/>
<evidence type="ECO:0000256" key="1">
    <source>
        <dbReference type="SAM" id="MobiDB-lite"/>
    </source>
</evidence>